<dbReference type="PROSITE" id="PS50219">
    <property type="entry name" value="CNH"/>
    <property type="match status" value="1"/>
</dbReference>
<feature type="compositionally biased region" description="Basic and acidic residues" evidence="5">
    <location>
        <begin position="102"/>
        <end position="119"/>
    </location>
</feature>
<sequence length="1317" mass="149905">MARKQRQGRNSGRNKSKPSASATTNVTVSASPSEEGEGESPHCTSEDTSKSNTPTLKEESVNEGQDQSDVSSNMNQPQPLAENVSLYSNGREEVDTSSQKASETHEASGEAEGKNRVDEQDIVEGNQYQEEQERPEEARENCPKDSDLNEIVKVLPPPLDIDSQNRVNPSEHITNVERKKSEQHLEKESVDQETESREEILEDEINGQVPLPGMPKETDESKTAKEVQEIPLETIKLQEDQIDERYSENKVLSDSEQQEPKELHQHDSQEYLKTNDYLVSQQSEESKLVRSASGSPQLGNQEARVSPGPFILSSVVRDIPIQNSNIPNSNEATITCIEAWDQNLYIGTSVGEILHMFKLDDETGYILISRQSFHTTKIKPIKKILLLPSIDRALVHCGSLVSIFMLPEFSPANVGKIKDVTEVSLDYDSLSVDRVRGNLVHSSQTKSSDFVQVSVFTSKFLRLVNVYKESIKLHKDISYANATTGLIRSHFALISNGVEYDLLDVNNLFKVKLFPVSSGPSPSKIKPLIAPVSQNEFLLSCGTKQDEPAMGMVVDTEGNISRGTIPWNTYPSSLNVDYPFSIEGFSNYIYVHSLHNQQEVQSVKFSHRVKISQVSHLFYTNFKDLKDLVTKIPVNPQSTPAELERITVENDLATKYSQVPSSTVVYSNYEGVKLLQQIPRLMQFMENFTITQDYSANELSTFIDDIQDEMNVLNKSSGSNTHFESIEWQFLNDLCQLLFIESGQYQQLLDYSISAFEGDPRVLVSIFQGSDDFIGESIWMFQGLIPKMNQVSNQHINQLSEGTDAYSFFESYLLKWFSKKSFRHDYDKASMIETLEIAMMKLYLLNNKVTSENFSKVQKNLIKYIQRVSAKLEQLLIDGNHWTLLIKYYQRANENLAALSVWRNLIKGDYKDEIYSELKTQFSIDQFIKYFISQITDETVLWDYGNWLLGYSPSAALRLFSSTDLRISVPEIKVLHLIDQMSSNKVQTKFEYLDILVNERHELQFLGDYLLELLPPFLLKLQDQNGKFDELIKIYQDLKTPKLVFTTFLRLQAAKSEFKEILATYHTFSTYLSQISQNTVSLSNRKTLNVVNECFKKLEPYQNQIPYLIAVIESKRDDHEKVIDILLNLTDFHTAEQYAVSFRLAGTFPDSSEGHKSQLGAVEKLVVESDNLFEQDTDISTDENTNIHDLLLMSIFDRYLILNDSQLIEHFLNKYNIFKTEQSDGTSDMLPALIQLDNFNGLLNKIPDNLRIQQINSFLLGNLLSIEDSYNDVLMRKNLTKGKLSVIENLYRDILDSGEEPDNSEDSKGRNGHVPEL</sequence>
<evidence type="ECO:0000313" key="8">
    <source>
        <dbReference type="Proteomes" id="UP000094565"/>
    </source>
</evidence>
<feature type="compositionally biased region" description="Basic and acidic residues" evidence="5">
    <location>
        <begin position="174"/>
        <end position="199"/>
    </location>
</feature>
<dbReference type="GO" id="GO:0016020">
    <property type="term" value="C:membrane"/>
    <property type="evidence" value="ECO:0007669"/>
    <property type="project" value="TreeGrafter"/>
</dbReference>
<feature type="compositionally biased region" description="Basic residues" evidence="5">
    <location>
        <begin position="1"/>
        <end position="16"/>
    </location>
</feature>
<feature type="compositionally biased region" description="Polar residues" evidence="5">
    <location>
        <begin position="62"/>
        <end position="78"/>
    </location>
</feature>
<feature type="region of interest" description="Disordered" evidence="5">
    <location>
        <begin position="1"/>
        <end position="271"/>
    </location>
</feature>
<evidence type="ECO:0000256" key="1">
    <source>
        <dbReference type="ARBA" id="ARBA00004496"/>
    </source>
</evidence>
<evidence type="ECO:0000259" key="6">
    <source>
        <dbReference type="PROSITE" id="PS50219"/>
    </source>
</evidence>
<feature type="compositionally biased region" description="Basic and acidic residues" evidence="5">
    <location>
        <begin position="216"/>
        <end position="228"/>
    </location>
</feature>
<gene>
    <name evidence="7" type="primary">VPS3</name>
    <name evidence="7" type="ORF">ATY40_BA7500307</name>
</gene>
<keyword evidence="4" id="KW-0653">Protein transport</keyword>
<reference evidence="7 8" key="1">
    <citation type="submission" date="2016-02" db="EMBL/GenBank/DDBJ databases">
        <title>Comparative genomic and transcriptomic foundation for Pichia pastoris.</title>
        <authorList>
            <person name="Love K.R."/>
            <person name="Shah K.A."/>
            <person name="Whittaker C.A."/>
            <person name="Wu J."/>
            <person name="Bartlett M.C."/>
            <person name="Ma D."/>
            <person name="Leeson R.L."/>
            <person name="Priest M."/>
            <person name="Young S.K."/>
            <person name="Love J.C."/>
        </authorList>
    </citation>
    <scope>NUCLEOTIDE SEQUENCE [LARGE SCALE GENOMIC DNA]</scope>
    <source>
        <strain evidence="7 8">ATCC 28485</strain>
    </source>
</reference>
<feature type="compositionally biased region" description="Polar residues" evidence="5">
    <location>
        <begin position="17"/>
        <end position="28"/>
    </location>
</feature>
<feature type="compositionally biased region" description="Polar residues" evidence="5">
    <location>
        <begin position="162"/>
        <end position="173"/>
    </location>
</feature>
<name>A0A1B2J9P7_PICPA</name>
<organism evidence="7 8">
    <name type="scientific">Komagataella pastoris</name>
    <name type="common">Yeast</name>
    <name type="synonym">Pichia pastoris</name>
    <dbReference type="NCBI Taxonomy" id="4922"/>
    <lineage>
        <taxon>Eukaryota</taxon>
        <taxon>Fungi</taxon>
        <taxon>Dikarya</taxon>
        <taxon>Ascomycota</taxon>
        <taxon>Saccharomycotina</taxon>
        <taxon>Pichiomycetes</taxon>
        <taxon>Pichiales</taxon>
        <taxon>Pichiaceae</taxon>
        <taxon>Komagataella</taxon>
    </lineage>
</organism>
<dbReference type="PANTHER" id="PTHR12894:SF27">
    <property type="entry name" value="TRANSFORMING GROWTH FACTOR-BETA RECEPTOR-ASSOCIATED PROTEIN 1"/>
    <property type="match status" value="1"/>
</dbReference>
<keyword evidence="2" id="KW-0813">Transport</keyword>
<dbReference type="GO" id="GO:0005737">
    <property type="term" value="C:cytoplasm"/>
    <property type="evidence" value="ECO:0007669"/>
    <property type="project" value="UniProtKB-SubCell"/>
</dbReference>
<dbReference type="OrthoDB" id="5325112at2759"/>
<accession>A0A1B2J9P7</accession>
<proteinExistence type="predicted"/>
<keyword evidence="8" id="KW-1185">Reference proteome</keyword>
<evidence type="ECO:0000256" key="4">
    <source>
        <dbReference type="ARBA" id="ARBA00022927"/>
    </source>
</evidence>
<evidence type="ECO:0000313" key="7">
    <source>
        <dbReference type="EMBL" id="ANZ74774.1"/>
    </source>
</evidence>
<feature type="compositionally biased region" description="Basic and acidic residues" evidence="5">
    <location>
        <begin position="1305"/>
        <end position="1317"/>
    </location>
</feature>
<evidence type="ECO:0000256" key="3">
    <source>
        <dbReference type="ARBA" id="ARBA00022490"/>
    </source>
</evidence>
<evidence type="ECO:0000256" key="5">
    <source>
        <dbReference type="SAM" id="MobiDB-lite"/>
    </source>
</evidence>
<comment type="subcellular location">
    <subcellularLocation>
        <location evidence="1">Cytoplasm</location>
    </subcellularLocation>
</comment>
<dbReference type="EMBL" id="CP014584">
    <property type="protein sequence ID" value="ANZ74774.1"/>
    <property type="molecule type" value="Genomic_DNA"/>
</dbReference>
<feature type="region of interest" description="Disordered" evidence="5">
    <location>
        <begin position="1297"/>
        <end position="1317"/>
    </location>
</feature>
<feature type="compositionally biased region" description="Basic and acidic residues" evidence="5">
    <location>
        <begin position="236"/>
        <end position="270"/>
    </location>
</feature>
<dbReference type="GO" id="GO:0034058">
    <property type="term" value="P:endosomal vesicle fusion"/>
    <property type="evidence" value="ECO:0007669"/>
    <property type="project" value="TreeGrafter"/>
</dbReference>
<dbReference type="Proteomes" id="UP000094565">
    <property type="component" value="Chromosome 1"/>
</dbReference>
<protein>
    <submittedName>
        <fullName evidence="7">BA75_00307T0</fullName>
    </submittedName>
</protein>
<dbReference type="InterPro" id="IPR032914">
    <property type="entry name" value="Vam6/VPS39/TRAP1"/>
</dbReference>
<dbReference type="GO" id="GO:0015031">
    <property type="term" value="P:protein transport"/>
    <property type="evidence" value="ECO:0007669"/>
    <property type="project" value="UniProtKB-KW"/>
</dbReference>
<feature type="domain" description="CNH" evidence="6">
    <location>
        <begin position="331"/>
        <end position="618"/>
    </location>
</feature>
<feature type="region of interest" description="Disordered" evidence="5">
    <location>
        <begin position="283"/>
        <end position="305"/>
    </location>
</feature>
<dbReference type="GO" id="GO:0006914">
    <property type="term" value="P:autophagy"/>
    <property type="evidence" value="ECO:0007669"/>
    <property type="project" value="TreeGrafter"/>
</dbReference>
<keyword evidence="3" id="KW-0963">Cytoplasm</keyword>
<feature type="compositionally biased region" description="Basic and acidic residues" evidence="5">
    <location>
        <begin position="131"/>
        <end position="147"/>
    </location>
</feature>
<dbReference type="InterPro" id="IPR001180">
    <property type="entry name" value="CNH_dom"/>
</dbReference>
<evidence type="ECO:0000256" key="2">
    <source>
        <dbReference type="ARBA" id="ARBA00022448"/>
    </source>
</evidence>
<dbReference type="PANTHER" id="PTHR12894">
    <property type="entry name" value="CNH DOMAIN CONTAINING"/>
    <property type="match status" value="1"/>
</dbReference>